<dbReference type="EMBL" id="BHVY01000008">
    <property type="protein sequence ID" value="GIJ91530.1"/>
    <property type="molecule type" value="Genomic_DNA"/>
</dbReference>
<dbReference type="OrthoDB" id="5327145at2759"/>
<proteinExistence type="predicted"/>
<gene>
    <name evidence="2" type="ORF">Asppvi_010497</name>
</gene>
<reference evidence="2 3" key="1">
    <citation type="submission" date="2018-10" db="EMBL/GenBank/DDBJ databases">
        <title>Pan-genome distribution and transcriptional activeness of fungal secondary metabolism genes in Aspergillus section Fumigati.</title>
        <authorList>
            <person name="Takahashi H."/>
            <person name="Umemura M."/>
            <person name="Ninomiya A."/>
            <person name="Kusuya Y."/>
            <person name="Urayama S."/>
            <person name="Shimizu M."/>
            <person name="Watanabe A."/>
            <person name="Kamei K."/>
            <person name="Yaguchi T."/>
            <person name="Hagiwara D."/>
        </authorList>
    </citation>
    <scope>NUCLEOTIDE SEQUENCE [LARGE SCALE GENOMIC DNA]</scope>
    <source>
        <strain evidence="2 3">IFM 55266</strain>
    </source>
</reference>
<feature type="region of interest" description="Disordered" evidence="1">
    <location>
        <begin position="163"/>
        <end position="187"/>
    </location>
</feature>
<feature type="compositionally biased region" description="Low complexity" evidence="1">
    <location>
        <begin position="330"/>
        <end position="346"/>
    </location>
</feature>
<name>A0A9P3BLI1_9EURO</name>
<dbReference type="AlphaFoldDB" id="A0A9P3BLI1"/>
<feature type="compositionally biased region" description="Acidic residues" evidence="1">
    <location>
        <begin position="163"/>
        <end position="173"/>
    </location>
</feature>
<sequence length="448" mass="49642">MLALRDQENLVHTHQTVAAAKPLNHGVKQLQPRTPGARAPKTPFKVPLNDENDPLAFGKKTVKAAGKQKENTKPAKDAFVTPLGMQERRPSETLEKKANGILATEPRNRAPLGMKTTNAKARGLQTPAAPAGTIKPEKTNKRTSTQKIRKFSPLVDQPKIEVQDEDTQDDVPDIEYMPPKPTELPDIPDDITYDTTFPQFQPKNLALGLETVYGDNEVGEDGLTKRQRKFQEHSIALDKEVDEMILKQLEEIGFEDKTELDPPSKPHVEEVPKRRLEVRRARLTTTKPKYTSNISTVRARDAVAALSRSEPSGAQARPAAMSKPRPRVASSLLTSRRPRGPSSLSSMRHAAATANSKTTLGYSKGRTVSTRLHGNTSTTPERSVSKSVLSPETYIEMYGMPPLGSEMWYRCKAAGCFDSEEDRLAAEAERNLPTFGEDEEAQNFQLTF</sequence>
<organism evidence="2 3">
    <name type="scientific">Aspergillus pseudoviridinutans</name>
    <dbReference type="NCBI Taxonomy" id="1517512"/>
    <lineage>
        <taxon>Eukaryota</taxon>
        <taxon>Fungi</taxon>
        <taxon>Dikarya</taxon>
        <taxon>Ascomycota</taxon>
        <taxon>Pezizomycotina</taxon>
        <taxon>Eurotiomycetes</taxon>
        <taxon>Eurotiomycetidae</taxon>
        <taxon>Eurotiales</taxon>
        <taxon>Aspergillaceae</taxon>
        <taxon>Aspergillus</taxon>
        <taxon>Aspergillus subgen. Fumigati</taxon>
    </lineage>
</organism>
<keyword evidence="3" id="KW-1185">Reference proteome</keyword>
<evidence type="ECO:0000313" key="2">
    <source>
        <dbReference type="EMBL" id="GIJ91530.1"/>
    </source>
</evidence>
<protein>
    <submittedName>
        <fullName evidence="2">Uncharacterized protein</fullName>
    </submittedName>
</protein>
<feature type="region of interest" description="Disordered" evidence="1">
    <location>
        <begin position="127"/>
        <end position="146"/>
    </location>
</feature>
<dbReference type="Proteomes" id="UP001043456">
    <property type="component" value="Unassembled WGS sequence"/>
</dbReference>
<dbReference type="GeneID" id="67009107"/>
<feature type="region of interest" description="Disordered" evidence="1">
    <location>
        <begin position="368"/>
        <end position="387"/>
    </location>
</feature>
<evidence type="ECO:0000313" key="3">
    <source>
        <dbReference type="Proteomes" id="UP001043456"/>
    </source>
</evidence>
<feature type="region of interest" description="Disordered" evidence="1">
    <location>
        <begin position="305"/>
        <end position="360"/>
    </location>
</feature>
<evidence type="ECO:0000256" key="1">
    <source>
        <dbReference type="SAM" id="MobiDB-lite"/>
    </source>
</evidence>
<comment type="caution">
    <text evidence="2">The sequence shown here is derived from an EMBL/GenBank/DDBJ whole genome shotgun (WGS) entry which is preliminary data.</text>
</comment>
<accession>A0A9P3BLI1</accession>
<dbReference type="RefSeq" id="XP_043162276.1">
    <property type="nucleotide sequence ID" value="XM_043306341.1"/>
</dbReference>
<feature type="region of interest" description="Disordered" evidence="1">
    <location>
        <begin position="28"/>
        <end position="55"/>
    </location>
</feature>